<evidence type="ECO:0000313" key="3">
    <source>
        <dbReference type="EMBL" id="TWH82976.1"/>
    </source>
</evidence>
<dbReference type="EMBL" id="VLKI01000014">
    <property type="protein sequence ID" value="TWH82976.1"/>
    <property type="molecule type" value="Genomic_DNA"/>
</dbReference>
<dbReference type="GO" id="GO:0005829">
    <property type="term" value="C:cytosol"/>
    <property type="evidence" value="ECO:0007669"/>
    <property type="project" value="TreeGrafter"/>
</dbReference>
<keyword evidence="4" id="KW-1185">Reference proteome</keyword>
<protein>
    <submittedName>
        <fullName evidence="3">Putative phosphoglycerate mutase</fullName>
    </submittedName>
</protein>
<dbReference type="SUPFAM" id="SSF53254">
    <property type="entry name" value="Phosphoglycerate mutase-like"/>
    <property type="match status" value="1"/>
</dbReference>
<dbReference type="CDD" id="cd07067">
    <property type="entry name" value="HP_PGM_like"/>
    <property type="match status" value="1"/>
</dbReference>
<evidence type="ECO:0000256" key="2">
    <source>
        <dbReference type="PIRSR" id="PIRSR613078-2"/>
    </source>
</evidence>
<dbReference type="Proteomes" id="UP000318667">
    <property type="component" value="Unassembled WGS sequence"/>
</dbReference>
<evidence type="ECO:0000313" key="4">
    <source>
        <dbReference type="Proteomes" id="UP000318667"/>
    </source>
</evidence>
<dbReference type="PROSITE" id="PS00175">
    <property type="entry name" value="PG_MUTASE"/>
    <property type="match status" value="1"/>
</dbReference>
<dbReference type="AlphaFoldDB" id="A0A562JIG8"/>
<dbReference type="GO" id="GO:0004331">
    <property type="term" value="F:fructose-2,6-bisphosphate 2-phosphatase activity"/>
    <property type="evidence" value="ECO:0007669"/>
    <property type="project" value="TreeGrafter"/>
</dbReference>
<dbReference type="GO" id="GO:0045820">
    <property type="term" value="P:negative regulation of glycolytic process"/>
    <property type="evidence" value="ECO:0007669"/>
    <property type="project" value="TreeGrafter"/>
</dbReference>
<feature type="binding site" evidence="2">
    <location>
        <begin position="12"/>
        <end position="19"/>
    </location>
    <ligand>
        <name>substrate</name>
    </ligand>
</feature>
<organism evidence="3 4">
    <name type="scientific">Cytobacillus oceanisediminis</name>
    <dbReference type="NCBI Taxonomy" id="665099"/>
    <lineage>
        <taxon>Bacteria</taxon>
        <taxon>Bacillati</taxon>
        <taxon>Bacillota</taxon>
        <taxon>Bacilli</taxon>
        <taxon>Bacillales</taxon>
        <taxon>Bacillaceae</taxon>
        <taxon>Cytobacillus</taxon>
    </lineage>
</organism>
<dbReference type="RefSeq" id="WP_242021065.1">
    <property type="nucleotide sequence ID" value="NZ_CBCSDC010000015.1"/>
</dbReference>
<dbReference type="Gene3D" id="3.40.50.1240">
    <property type="entry name" value="Phosphoglycerate mutase-like"/>
    <property type="match status" value="1"/>
</dbReference>
<evidence type="ECO:0000256" key="1">
    <source>
        <dbReference type="ARBA" id="ARBA00022801"/>
    </source>
</evidence>
<dbReference type="InterPro" id="IPR001345">
    <property type="entry name" value="PG/BPGM_mutase_AS"/>
</dbReference>
<sequence>MKNIMLTVYVTRHGETEWNKEKRMQGHLDSDLTGKGKPEALLLGEKLKDINFKRINSWQSDIPYGRAGKRKKPVPIETDKRLWRLI</sequence>
<dbReference type="PANTHER" id="PTHR46517">
    <property type="entry name" value="FRUCTOSE-2,6-BISPHOSPHATASE TIGAR"/>
    <property type="match status" value="1"/>
</dbReference>
<dbReference type="InterPro" id="IPR051695">
    <property type="entry name" value="Phosphoglycerate_Mutase"/>
</dbReference>
<comment type="caution">
    <text evidence="3">The sequence shown here is derived from an EMBL/GenBank/DDBJ whole genome shotgun (WGS) entry which is preliminary data.</text>
</comment>
<dbReference type="GeneID" id="71202775"/>
<dbReference type="PANTHER" id="PTHR46517:SF1">
    <property type="entry name" value="FRUCTOSE-2,6-BISPHOSPHATASE TIGAR"/>
    <property type="match status" value="1"/>
</dbReference>
<gene>
    <name evidence="3" type="ORF">IQ19_03956</name>
</gene>
<keyword evidence="1" id="KW-0378">Hydrolase</keyword>
<dbReference type="Pfam" id="PF00300">
    <property type="entry name" value="His_Phos_1"/>
    <property type="match status" value="1"/>
</dbReference>
<reference evidence="3 4" key="1">
    <citation type="journal article" date="2015" name="Stand. Genomic Sci.">
        <title>Genomic Encyclopedia of Bacterial and Archaeal Type Strains, Phase III: the genomes of soil and plant-associated and newly described type strains.</title>
        <authorList>
            <person name="Whitman W.B."/>
            <person name="Woyke T."/>
            <person name="Klenk H.P."/>
            <person name="Zhou Y."/>
            <person name="Lilburn T.G."/>
            <person name="Beck B.J."/>
            <person name="De Vos P."/>
            <person name="Vandamme P."/>
            <person name="Eisen J.A."/>
            <person name="Garrity G."/>
            <person name="Hugenholtz P."/>
            <person name="Kyrpides N.C."/>
        </authorList>
    </citation>
    <scope>NUCLEOTIDE SEQUENCE [LARGE SCALE GENOMIC DNA]</scope>
    <source>
        <strain evidence="3 4">CGMCC 1.10115</strain>
    </source>
</reference>
<dbReference type="InterPro" id="IPR013078">
    <property type="entry name" value="His_Pase_superF_clade-1"/>
</dbReference>
<proteinExistence type="predicted"/>
<dbReference type="GO" id="GO:0043456">
    <property type="term" value="P:regulation of pentose-phosphate shunt"/>
    <property type="evidence" value="ECO:0007669"/>
    <property type="project" value="TreeGrafter"/>
</dbReference>
<dbReference type="InterPro" id="IPR029033">
    <property type="entry name" value="His_PPase_superfam"/>
</dbReference>
<accession>A0A562JIG8</accession>
<name>A0A562JIG8_9BACI</name>